<evidence type="ECO:0000313" key="6">
    <source>
        <dbReference type="EMBL" id="MFC3969604.1"/>
    </source>
</evidence>
<comment type="caution">
    <text evidence="6">The sequence shown here is derived from an EMBL/GenBank/DDBJ whole genome shotgun (WGS) entry which is preliminary data.</text>
</comment>
<accession>A0ABV8ECI2</accession>
<protein>
    <submittedName>
        <fullName evidence="6">MarR family winged helix-turn-helix transcriptional regulator</fullName>
    </submittedName>
</protein>
<evidence type="ECO:0000256" key="2">
    <source>
        <dbReference type="ARBA" id="ARBA00023125"/>
    </source>
</evidence>
<evidence type="ECO:0000313" key="7">
    <source>
        <dbReference type="Proteomes" id="UP001595697"/>
    </source>
</evidence>
<evidence type="ECO:0000256" key="4">
    <source>
        <dbReference type="SAM" id="MobiDB-lite"/>
    </source>
</evidence>
<proteinExistence type="predicted"/>
<evidence type="ECO:0000259" key="5">
    <source>
        <dbReference type="PROSITE" id="PS50995"/>
    </source>
</evidence>
<dbReference type="EMBL" id="JBHSBD010000067">
    <property type="protein sequence ID" value="MFC3969604.1"/>
    <property type="molecule type" value="Genomic_DNA"/>
</dbReference>
<dbReference type="PANTHER" id="PTHR33164:SF64">
    <property type="entry name" value="TRANSCRIPTIONAL REGULATOR SLYA"/>
    <property type="match status" value="1"/>
</dbReference>
<dbReference type="SUPFAM" id="SSF46785">
    <property type="entry name" value="Winged helix' DNA-binding domain"/>
    <property type="match status" value="1"/>
</dbReference>
<evidence type="ECO:0000256" key="1">
    <source>
        <dbReference type="ARBA" id="ARBA00023015"/>
    </source>
</evidence>
<sequence length="169" mass="19149">MVRKAAEKVKAETQEPETPSADAHLTRFVGYDLKRLLNLVQSDLTRVLVPFNLRIISYSVLSVVVRCPGINQTRLAEALKLERSNLVQIVDELSTRRLLTRNPIENNRRSHALLATPEGMALIEAVDLEVIAHEEKLFSDLSPAELTMLRQLLLRARQSIELRMVDEAD</sequence>
<keyword evidence="7" id="KW-1185">Reference proteome</keyword>
<dbReference type="InterPro" id="IPR036388">
    <property type="entry name" value="WH-like_DNA-bd_sf"/>
</dbReference>
<dbReference type="Gene3D" id="1.10.10.10">
    <property type="entry name" value="Winged helix-like DNA-binding domain superfamily/Winged helix DNA-binding domain"/>
    <property type="match status" value="1"/>
</dbReference>
<dbReference type="SMART" id="SM00347">
    <property type="entry name" value="HTH_MARR"/>
    <property type="match status" value="1"/>
</dbReference>
<keyword evidence="1" id="KW-0805">Transcription regulation</keyword>
<organism evidence="6 7">
    <name type="scientific">Rhizobium lemnae</name>
    <dbReference type="NCBI Taxonomy" id="1214924"/>
    <lineage>
        <taxon>Bacteria</taxon>
        <taxon>Pseudomonadati</taxon>
        <taxon>Pseudomonadota</taxon>
        <taxon>Alphaproteobacteria</taxon>
        <taxon>Hyphomicrobiales</taxon>
        <taxon>Rhizobiaceae</taxon>
        <taxon>Rhizobium/Agrobacterium group</taxon>
        <taxon>Rhizobium</taxon>
    </lineage>
</organism>
<name>A0ABV8ECI2_9HYPH</name>
<dbReference type="PROSITE" id="PS50995">
    <property type="entry name" value="HTH_MARR_2"/>
    <property type="match status" value="1"/>
</dbReference>
<dbReference type="Proteomes" id="UP001595697">
    <property type="component" value="Unassembled WGS sequence"/>
</dbReference>
<feature type="domain" description="HTH marR-type" evidence="5">
    <location>
        <begin position="30"/>
        <end position="158"/>
    </location>
</feature>
<feature type="region of interest" description="Disordered" evidence="4">
    <location>
        <begin position="1"/>
        <end position="21"/>
    </location>
</feature>
<dbReference type="PANTHER" id="PTHR33164">
    <property type="entry name" value="TRANSCRIPTIONAL REGULATOR, MARR FAMILY"/>
    <property type="match status" value="1"/>
</dbReference>
<dbReference type="Pfam" id="PF12802">
    <property type="entry name" value="MarR_2"/>
    <property type="match status" value="1"/>
</dbReference>
<dbReference type="InterPro" id="IPR036390">
    <property type="entry name" value="WH_DNA-bd_sf"/>
</dbReference>
<keyword evidence="3" id="KW-0804">Transcription</keyword>
<dbReference type="InterPro" id="IPR000835">
    <property type="entry name" value="HTH_MarR-typ"/>
</dbReference>
<dbReference type="InterPro" id="IPR039422">
    <property type="entry name" value="MarR/SlyA-like"/>
</dbReference>
<reference evidence="7" key="1">
    <citation type="journal article" date="2019" name="Int. J. Syst. Evol. Microbiol.">
        <title>The Global Catalogue of Microorganisms (GCM) 10K type strain sequencing project: providing services to taxonomists for standard genome sequencing and annotation.</title>
        <authorList>
            <consortium name="The Broad Institute Genomics Platform"/>
            <consortium name="The Broad Institute Genome Sequencing Center for Infectious Disease"/>
            <person name="Wu L."/>
            <person name="Ma J."/>
        </authorList>
    </citation>
    <scope>NUCLEOTIDE SEQUENCE [LARGE SCALE GENOMIC DNA]</scope>
    <source>
        <strain evidence="7">TBRC 5781</strain>
    </source>
</reference>
<feature type="compositionally biased region" description="Basic and acidic residues" evidence="4">
    <location>
        <begin position="1"/>
        <end position="13"/>
    </location>
</feature>
<gene>
    <name evidence="6" type="ORF">ACFOVS_15930</name>
</gene>
<dbReference type="RefSeq" id="WP_247259706.1">
    <property type="nucleotide sequence ID" value="NZ_JALJQZ010000004.1"/>
</dbReference>
<dbReference type="PRINTS" id="PR00598">
    <property type="entry name" value="HTHMARR"/>
</dbReference>
<keyword evidence="2" id="KW-0238">DNA-binding</keyword>
<evidence type="ECO:0000256" key="3">
    <source>
        <dbReference type="ARBA" id="ARBA00023163"/>
    </source>
</evidence>